<comment type="subunit">
    <text evidence="7">Heterodimer of a catalytic subunit (MsrP) and a heme-binding subunit (MsrQ).</text>
</comment>
<keyword evidence="3 7" id="KW-0812">Transmembrane</keyword>
<dbReference type="GO" id="GO:0016679">
    <property type="term" value="F:oxidoreductase activity, acting on diphenols and related substances as donors"/>
    <property type="evidence" value="ECO:0007669"/>
    <property type="project" value="TreeGrafter"/>
</dbReference>
<keyword evidence="7" id="KW-1003">Cell membrane</keyword>
<keyword evidence="6 7" id="KW-0472">Membrane</keyword>
<evidence type="ECO:0000256" key="2">
    <source>
        <dbReference type="ARBA" id="ARBA00022448"/>
    </source>
</evidence>
<keyword evidence="7" id="KW-0288">FMN</keyword>
<feature type="transmembrane region" description="Helical" evidence="7">
    <location>
        <begin position="194"/>
        <end position="211"/>
    </location>
</feature>
<dbReference type="PANTHER" id="PTHR36964">
    <property type="entry name" value="PROTEIN-METHIONINE-SULFOXIDE REDUCTASE HEME-BINDING SUBUNIT MSRQ"/>
    <property type="match status" value="1"/>
</dbReference>
<dbReference type="InterPro" id="IPR013130">
    <property type="entry name" value="Fe3_Rdtase_TM_dom"/>
</dbReference>
<keyword evidence="2 7" id="KW-0813">Transport</keyword>
<dbReference type="GO" id="GO:0020037">
    <property type="term" value="F:heme binding"/>
    <property type="evidence" value="ECO:0007669"/>
    <property type="project" value="UniProtKB-UniRule"/>
</dbReference>
<evidence type="ECO:0000256" key="4">
    <source>
        <dbReference type="ARBA" id="ARBA00022989"/>
    </source>
</evidence>
<dbReference type="Proteomes" id="UP000054683">
    <property type="component" value="Unassembled WGS sequence"/>
</dbReference>
<dbReference type="Pfam" id="PF01794">
    <property type="entry name" value="Ferric_reduct"/>
    <property type="match status" value="1"/>
</dbReference>
<evidence type="ECO:0000313" key="10">
    <source>
        <dbReference type="Proteomes" id="UP000054683"/>
    </source>
</evidence>
<dbReference type="EMBL" id="FCOK02000069">
    <property type="protein sequence ID" value="SAL63101.1"/>
    <property type="molecule type" value="Genomic_DNA"/>
</dbReference>
<evidence type="ECO:0000256" key="5">
    <source>
        <dbReference type="ARBA" id="ARBA00023004"/>
    </source>
</evidence>
<keyword evidence="7" id="KW-0285">Flavoprotein</keyword>
<proteinExistence type="inferred from homology"/>
<name>A0A158J465_9BURK</name>
<dbReference type="HAMAP" id="MF_01207">
    <property type="entry name" value="MsrQ"/>
    <property type="match status" value="1"/>
</dbReference>
<keyword evidence="7" id="KW-0479">Metal-binding</keyword>
<keyword evidence="7" id="KW-0249">Electron transport</keyword>
<keyword evidence="5 7" id="KW-0408">Iron</keyword>
<evidence type="ECO:0000313" key="9">
    <source>
        <dbReference type="EMBL" id="SAL63101.1"/>
    </source>
</evidence>
<evidence type="ECO:0000256" key="6">
    <source>
        <dbReference type="ARBA" id="ARBA00023136"/>
    </source>
</evidence>
<accession>A0A158J465</accession>
<feature type="domain" description="Ferric oxidoreductase" evidence="8">
    <location>
        <begin position="62"/>
        <end position="176"/>
    </location>
</feature>
<evidence type="ECO:0000259" key="8">
    <source>
        <dbReference type="Pfam" id="PF01794"/>
    </source>
</evidence>
<dbReference type="InterPro" id="IPR022837">
    <property type="entry name" value="MsrQ-like"/>
</dbReference>
<dbReference type="GO" id="GO:0030091">
    <property type="term" value="P:protein repair"/>
    <property type="evidence" value="ECO:0007669"/>
    <property type="project" value="UniProtKB-UniRule"/>
</dbReference>
<feature type="transmembrane region" description="Helical" evidence="7">
    <location>
        <begin position="133"/>
        <end position="154"/>
    </location>
</feature>
<dbReference type="GO" id="GO:0009055">
    <property type="term" value="F:electron transfer activity"/>
    <property type="evidence" value="ECO:0007669"/>
    <property type="project" value="UniProtKB-UniRule"/>
</dbReference>
<dbReference type="GO" id="GO:0010181">
    <property type="term" value="F:FMN binding"/>
    <property type="evidence" value="ECO:0007669"/>
    <property type="project" value="UniProtKB-UniRule"/>
</dbReference>
<comment type="similarity">
    <text evidence="7">Belongs to the MsrQ family.</text>
</comment>
<keyword evidence="7" id="KW-0349">Heme</keyword>
<feature type="transmembrane region" description="Helical" evidence="7">
    <location>
        <begin position="64"/>
        <end position="82"/>
    </location>
</feature>
<dbReference type="PANTHER" id="PTHR36964:SF1">
    <property type="entry name" value="PROTEIN-METHIONINE-SULFOXIDE REDUCTASE HEME-BINDING SUBUNIT MSRQ"/>
    <property type="match status" value="1"/>
</dbReference>
<protein>
    <recommendedName>
        <fullName evidence="7">Protein-methionine-sulfoxide reductase heme-binding subunit MsrQ</fullName>
    </recommendedName>
    <alternativeName>
        <fullName evidence="7">Flavocytochrome MsrQ</fullName>
    </alternativeName>
</protein>
<comment type="cofactor">
    <cofactor evidence="7">
        <name>FMN</name>
        <dbReference type="ChEBI" id="CHEBI:58210"/>
    </cofactor>
    <text evidence="7">Binds 1 FMN per subunit.</text>
</comment>
<feature type="transmembrane region" description="Helical" evidence="7">
    <location>
        <begin position="166"/>
        <end position="182"/>
    </location>
</feature>
<dbReference type="NCBIfam" id="NF003837">
    <property type="entry name" value="PRK05419.2-5"/>
    <property type="match status" value="1"/>
</dbReference>
<comment type="function">
    <text evidence="7">Part of the MsrPQ system that repairs oxidized periplasmic proteins containing methionine sulfoxide residues (Met-O), using respiratory chain electrons. Thus protects these proteins from oxidative-stress damage caused by reactive species of oxygen and chlorine generated by the host defense mechanisms. MsrPQ is essential for the maintenance of envelope integrity under bleach stress, rescuing a wide series of structurally unrelated periplasmic proteins from methionine oxidation. MsrQ provides electrons for reduction to the reductase catalytic subunit MsrP, using the quinone pool of the respiratory chain.</text>
</comment>
<dbReference type="AlphaFoldDB" id="A0A158J465"/>
<feature type="transmembrane region" description="Helical" evidence="7">
    <location>
        <begin position="28"/>
        <end position="52"/>
    </location>
</feature>
<feature type="transmembrane region" description="Helical" evidence="7">
    <location>
        <begin position="94"/>
        <end position="113"/>
    </location>
</feature>
<sequence length="221" mass="25162">MAVASDVKRKPVTRVAAGGMNWIVPAKVAVFLGGLYPLARIVLLGFTGGLGANPIEFITRSTGLWTLVFLCITLAVTPVRRLTGLNALLRFRRMLGLFAFFYVVLHFTTYVWFDKWFDVFAMLKDIVKRPFILVGFSAFVLLIPLAVTSPKAMVRKLGRRWQTLHMLIYPIVVLAILHFWWMKAGKHDLFLPKIYGSIVVVLLAWRMLAWLRSRITRARAV</sequence>
<organism evidence="9 10">
    <name type="scientific">Caballeronia udeis</name>
    <dbReference type="NCBI Taxonomy" id="1232866"/>
    <lineage>
        <taxon>Bacteria</taxon>
        <taxon>Pseudomonadati</taxon>
        <taxon>Pseudomonadota</taxon>
        <taxon>Betaproteobacteria</taxon>
        <taxon>Burkholderiales</taxon>
        <taxon>Burkholderiaceae</taxon>
        <taxon>Caballeronia</taxon>
    </lineage>
</organism>
<keyword evidence="4 7" id="KW-1133">Transmembrane helix</keyword>
<comment type="subcellular location">
    <subcellularLocation>
        <location evidence="7">Cell membrane</location>
        <topology evidence="7">Multi-pass membrane protein</topology>
    </subcellularLocation>
    <subcellularLocation>
        <location evidence="1">Membrane</location>
        <topology evidence="1">Multi-pass membrane protein</topology>
    </subcellularLocation>
</comment>
<evidence type="ECO:0000256" key="3">
    <source>
        <dbReference type="ARBA" id="ARBA00022692"/>
    </source>
</evidence>
<gene>
    <name evidence="7" type="primary">msrQ</name>
    <name evidence="9" type="ORF">AWB69_07066</name>
</gene>
<evidence type="ECO:0000256" key="7">
    <source>
        <dbReference type="HAMAP-Rule" id="MF_01207"/>
    </source>
</evidence>
<comment type="cofactor">
    <cofactor evidence="7">
        <name>heme b</name>
        <dbReference type="ChEBI" id="CHEBI:60344"/>
    </cofactor>
    <text evidence="7">Binds 1 heme b (iron(II)-protoporphyrin IX) group per subunit.</text>
</comment>
<dbReference type="OrthoDB" id="9788328at2"/>
<reference evidence="9 10" key="1">
    <citation type="submission" date="2016-01" db="EMBL/GenBank/DDBJ databases">
        <authorList>
            <person name="Oliw E.H."/>
        </authorList>
    </citation>
    <scope>NUCLEOTIDE SEQUENCE [LARGE SCALE GENOMIC DNA]</scope>
    <source>
        <strain evidence="9">LMG 27134</strain>
    </source>
</reference>
<dbReference type="RefSeq" id="WP_062091268.1">
    <property type="nucleotide sequence ID" value="NZ_FCOK02000069.1"/>
</dbReference>
<evidence type="ECO:0000256" key="1">
    <source>
        <dbReference type="ARBA" id="ARBA00004141"/>
    </source>
</evidence>
<dbReference type="GO" id="GO:0046872">
    <property type="term" value="F:metal ion binding"/>
    <property type="evidence" value="ECO:0007669"/>
    <property type="project" value="UniProtKB-KW"/>
</dbReference>
<dbReference type="GO" id="GO:0005886">
    <property type="term" value="C:plasma membrane"/>
    <property type="evidence" value="ECO:0007669"/>
    <property type="project" value="UniProtKB-SubCell"/>
</dbReference>